<dbReference type="AlphaFoldDB" id="A0AAD5SWU2"/>
<keyword evidence="6" id="KW-0645">Protease</keyword>
<reference evidence="6" key="1">
    <citation type="submission" date="2020-05" db="EMBL/GenBank/DDBJ databases">
        <title>Phylogenomic resolution of chytrid fungi.</title>
        <authorList>
            <person name="Stajich J.E."/>
            <person name="Amses K."/>
            <person name="Simmons R."/>
            <person name="Seto K."/>
            <person name="Myers J."/>
            <person name="Bonds A."/>
            <person name="Quandt C.A."/>
            <person name="Barry K."/>
            <person name="Liu P."/>
            <person name="Grigoriev I."/>
            <person name="Longcore J.E."/>
            <person name="James T.Y."/>
        </authorList>
    </citation>
    <scope>NUCLEOTIDE SEQUENCE</scope>
    <source>
        <strain evidence="6">JEL0513</strain>
    </source>
</reference>
<dbReference type="FunFam" id="3.30.390.80:FF:000001">
    <property type="entry name" value="DNA repair protein RAD52 homolog"/>
    <property type="match status" value="1"/>
</dbReference>
<keyword evidence="2" id="KW-0227">DNA damage</keyword>
<keyword evidence="7" id="KW-1185">Reference proteome</keyword>
<evidence type="ECO:0000313" key="7">
    <source>
        <dbReference type="Proteomes" id="UP001211907"/>
    </source>
</evidence>
<evidence type="ECO:0000256" key="2">
    <source>
        <dbReference type="ARBA" id="ARBA00022763"/>
    </source>
</evidence>
<dbReference type="InterPro" id="IPR041247">
    <property type="entry name" value="Rad52_fam"/>
</dbReference>
<dbReference type="PANTHER" id="PTHR12132:SF1">
    <property type="entry name" value="DNA REPAIR PROTEIN RAD52 HOMOLOG"/>
    <property type="match status" value="1"/>
</dbReference>
<dbReference type="InterPro" id="IPR042525">
    <property type="entry name" value="Rad52_Rad59_Rad22_sf"/>
</dbReference>
<evidence type="ECO:0000256" key="5">
    <source>
        <dbReference type="SAM" id="MobiDB-lite"/>
    </source>
</evidence>
<dbReference type="InterPro" id="IPR007232">
    <property type="entry name" value="Rad52_Rad59_Rad22"/>
</dbReference>
<organism evidence="6 7">
    <name type="scientific">Physocladia obscura</name>
    <dbReference type="NCBI Taxonomy" id="109957"/>
    <lineage>
        <taxon>Eukaryota</taxon>
        <taxon>Fungi</taxon>
        <taxon>Fungi incertae sedis</taxon>
        <taxon>Chytridiomycota</taxon>
        <taxon>Chytridiomycota incertae sedis</taxon>
        <taxon>Chytridiomycetes</taxon>
        <taxon>Chytridiales</taxon>
        <taxon>Chytriomycetaceae</taxon>
        <taxon>Physocladia</taxon>
    </lineage>
</organism>
<dbReference type="Gene3D" id="3.30.390.80">
    <property type="entry name" value="DNA repair protein Rad52/59/22"/>
    <property type="match status" value="1"/>
</dbReference>
<dbReference type="GO" id="GO:0006508">
    <property type="term" value="P:proteolysis"/>
    <property type="evidence" value="ECO:0007669"/>
    <property type="project" value="UniProtKB-KW"/>
</dbReference>
<evidence type="ECO:0000256" key="3">
    <source>
        <dbReference type="ARBA" id="ARBA00023172"/>
    </source>
</evidence>
<dbReference type="Pfam" id="PF04098">
    <property type="entry name" value="Rad52_Rad22"/>
    <property type="match status" value="2"/>
</dbReference>
<keyword evidence="4" id="KW-0234">DNA repair</keyword>
<evidence type="ECO:0000256" key="1">
    <source>
        <dbReference type="ARBA" id="ARBA00006638"/>
    </source>
</evidence>
<keyword evidence="6" id="KW-0378">Hydrolase</keyword>
<proteinExistence type="inferred from homology"/>
<dbReference type="GO" id="GO:0006312">
    <property type="term" value="P:mitotic recombination"/>
    <property type="evidence" value="ECO:0007669"/>
    <property type="project" value="TreeGrafter"/>
</dbReference>
<dbReference type="GO" id="GO:0045002">
    <property type="term" value="P:double-strand break repair via single-strand annealing"/>
    <property type="evidence" value="ECO:0007669"/>
    <property type="project" value="TreeGrafter"/>
</dbReference>
<evidence type="ECO:0000256" key="4">
    <source>
        <dbReference type="ARBA" id="ARBA00023204"/>
    </source>
</evidence>
<evidence type="ECO:0000313" key="6">
    <source>
        <dbReference type="EMBL" id="KAJ3107673.1"/>
    </source>
</evidence>
<comment type="caution">
    <text evidence="6">The sequence shown here is derived from an EMBL/GenBank/DDBJ whole genome shotgun (WGS) entry which is preliminary data.</text>
</comment>
<sequence length="293" mass="31867">METPTIAVPMHMENTEGLRSTGQQNQHNQYNNSQHSNSKGSNIHSNNHNIHLRSAQPQIASAQTPPFGQRNFAGSERAHIAATLRKAVGPEFLAQRAGPGGSKLVYIPGNRVISLANDVFGFDGWSHSILGSEIDFCDTSRDGLISLGISTIVRVTLKDGTSHEDVGYGSIENARSKGTAFDKVVLKLLLGFNLNLLTQAKKESVTDAIKRALRSFGNVMGNCTYNTELTKKIIQMPKIPPPIYDASNIYRGEEYMEGGFKAIAMAAAAASIASESAKKMTVQQSIDREKELY</sequence>
<feature type="compositionally biased region" description="Low complexity" evidence="5">
    <location>
        <begin position="23"/>
        <end position="47"/>
    </location>
</feature>
<dbReference type="GO" id="GO:0008233">
    <property type="term" value="F:peptidase activity"/>
    <property type="evidence" value="ECO:0007669"/>
    <property type="project" value="UniProtKB-KW"/>
</dbReference>
<dbReference type="EMBL" id="JADGJH010001899">
    <property type="protein sequence ID" value="KAJ3107673.1"/>
    <property type="molecule type" value="Genomic_DNA"/>
</dbReference>
<dbReference type="SUPFAM" id="SSF54768">
    <property type="entry name" value="dsRNA-binding domain-like"/>
    <property type="match status" value="1"/>
</dbReference>
<dbReference type="GO" id="GO:0005634">
    <property type="term" value="C:nucleus"/>
    <property type="evidence" value="ECO:0007669"/>
    <property type="project" value="TreeGrafter"/>
</dbReference>
<dbReference type="GO" id="GO:0000724">
    <property type="term" value="P:double-strand break repair via homologous recombination"/>
    <property type="evidence" value="ECO:0007669"/>
    <property type="project" value="TreeGrafter"/>
</dbReference>
<keyword evidence="3" id="KW-0233">DNA recombination</keyword>
<comment type="similarity">
    <text evidence="1">Belongs to the RAD52 family.</text>
</comment>
<accession>A0AAD5SWU2</accession>
<feature type="region of interest" description="Disordered" evidence="5">
    <location>
        <begin position="18"/>
        <end position="47"/>
    </location>
</feature>
<protein>
    <submittedName>
        <fullName evidence="6">Cell death protease</fullName>
    </submittedName>
</protein>
<dbReference type="GO" id="GO:0003697">
    <property type="term" value="F:single-stranded DNA binding"/>
    <property type="evidence" value="ECO:0007669"/>
    <property type="project" value="UniProtKB-ARBA"/>
</dbReference>
<dbReference type="Proteomes" id="UP001211907">
    <property type="component" value="Unassembled WGS sequence"/>
</dbReference>
<name>A0AAD5SWU2_9FUNG</name>
<gene>
    <name evidence="6" type="primary">KEX1_2</name>
    <name evidence="6" type="ORF">HK100_003540</name>
</gene>
<dbReference type="PANTHER" id="PTHR12132">
    <property type="entry name" value="DNA REPAIR AND RECOMBINATION PROTEIN RAD52, RAD59"/>
    <property type="match status" value="1"/>
</dbReference>